<dbReference type="PROSITE" id="PS50048">
    <property type="entry name" value="ZN2_CY6_FUNGAL_2"/>
    <property type="match status" value="1"/>
</dbReference>
<dbReference type="GO" id="GO:0008270">
    <property type="term" value="F:zinc ion binding"/>
    <property type="evidence" value="ECO:0007669"/>
    <property type="project" value="InterPro"/>
</dbReference>
<sequence length="501" mass="56770">MVFCGRPSKACRRCRDRKLRCDLRSGSCRQCVRARVACTGYRDTQQLRIRDESQAVRRKVLSRNASTVDPHSLTVSLELQARDIFFANYVTGTSKSWDFLKPFSNPTLSPEHLTLSIDAVSLAYLSHQVYSDTALATAKERYVSALRMMNKALRSPEVAITDATLLASLLLDLFEKITNREPRNIESWTAHVNGALALVRLRGLEQFQDHSALRIMARLSTNVIISCVASDTRVPHELIALRTHTEKFLDVGDPKWRLSDLMVHYTNLRSDIRRGHLCIEECINISLELDGKLQALTRDMPRSWRYKTTIVDRESDMIYNHHFDSYPDRYVTQTWNVLRLVRVLLNESVLDYCLPTSGGLTAGASSLLVRMAYENIKTLACEICASVPQYVGCRGAARGWLLTPEESTLPQVLDSARDGGKHLQSPSQIFDCYTLIFPLYVAGRSSSSPNSLKLWVIKQLYYISIHFDIRNAELVGRILEEGTHVNIWTLYAILGSYAFVA</sequence>
<feature type="domain" description="Zn(2)-C6 fungal-type" evidence="1">
    <location>
        <begin position="10"/>
        <end position="39"/>
    </location>
</feature>
<name>A0AAD7QMH5_9ASCO</name>
<dbReference type="PANTHER" id="PTHR38791:SF1">
    <property type="entry name" value="TRANSCRIPTION FACTOR, PUTATIVE-RELATED"/>
    <property type="match status" value="1"/>
</dbReference>
<dbReference type="CDD" id="cd00067">
    <property type="entry name" value="GAL4"/>
    <property type="match status" value="1"/>
</dbReference>
<dbReference type="InterPro" id="IPR053175">
    <property type="entry name" value="DHMBA_Reg_Transcription_Factor"/>
</dbReference>
<proteinExistence type="predicted"/>
<protein>
    <recommendedName>
        <fullName evidence="1">Zn(2)-C6 fungal-type domain-containing protein</fullName>
    </recommendedName>
</protein>
<evidence type="ECO:0000259" key="1">
    <source>
        <dbReference type="PROSITE" id="PS50048"/>
    </source>
</evidence>
<dbReference type="PROSITE" id="PS00463">
    <property type="entry name" value="ZN2_CY6_FUNGAL_1"/>
    <property type="match status" value="1"/>
</dbReference>
<dbReference type="GeneID" id="80883697"/>
<dbReference type="Proteomes" id="UP001217417">
    <property type="component" value="Unassembled WGS sequence"/>
</dbReference>
<dbReference type="Gene3D" id="4.10.240.10">
    <property type="entry name" value="Zn(2)-C6 fungal-type DNA-binding domain"/>
    <property type="match status" value="1"/>
</dbReference>
<dbReference type="SMART" id="SM00066">
    <property type="entry name" value="GAL4"/>
    <property type="match status" value="1"/>
</dbReference>
<evidence type="ECO:0000313" key="2">
    <source>
        <dbReference type="EMBL" id="KAJ8098060.1"/>
    </source>
</evidence>
<dbReference type="InterPro" id="IPR036864">
    <property type="entry name" value="Zn2-C6_fun-type_DNA-bd_sf"/>
</dbReference>
<comment type="caution">
    <text evidence="2">The sequence shown here is derived from an EMBL/GenBank/DDBJ whole genome shotgun (WGS) entry which is preliminary data.</text>
</comment>
<dbReference type="InterPro" id="IPR001138">
    <property type="entry name" value="Zn2Cys6_DnaBD"/>
</dbReference>
<dbReference type="PANTHER" id="PTHR38791">
    <property type="entry name" value="ZN(II)2CYS6 TRANSCRIPTION FACTOR (EUROFUNG)-RELATED-RELATED"/>
    <property type="match status" value="1"/>
</dbReference>
<accession>A0AAD7QMH5</accession>
<evidence type="ECO:0000313" key="3">
    <source>
        <dbReference type="Proteomes" id="UP001217417"/>
    </source>
</evidence>
<dbReference type="InterPro" id="IPR021858">
    <property type="entry name" value="Fun_TF"/>
</dbReference>
<dbReference type="Pfam" id="PF00172">
    <property type="entry name" value="Zn_clus"/>
    <property type="match status" value="1"/>
</dbReference>
<organism evidence="2 3">
    <name type="scientific">Lipomyces tetrasporus</name>
    <dbReference type="NCBI Taxonomy" id="54092"/>
    <lineage>
        <taxon>Eukaryota</taxon>
        <taxon>Fungi</taxon>
        <taxon>Dikarya</taxon>
        <taxon>Ascomycota</taxon>
        <taxon>Saccharomycotina</taxon>
        <taxon>Lipomycetes</taxon>
        <taxon>Lipomycetales</taxon>
        <taxon>Lipomycetaceae</taxon>
        <taxon>Lipomyces</taxon>
    </lineage>
</organism>
<keyword evidence="3" id="KW-1185">Reference proteome</keyword>
<dbReference type="SUPFAM" id="SSF57701">
    <property type="entry name" value="Zn2/Cys6 DNA-binding domain"/>
    <property type="match status" value="1"/>
</dbReference>
<dbReference type="AlphaFoldDB" id="A0AAD7QMH5"/>
<dbReference type="EMBL" id="JARPMG010000010">
    <property type="protein sequence ID" value="KAJ8098060.1"/>
    <property type="molecule type" value="Genomic_DNA"/>
</dbReference>
<dbReference type="RefSeq" id="XP_056041510.1">
    <property type="nucleotide sequence ID" value="XM_056188531.1"/>
</dbReference>
<reference evidence="2" key="1">
    <citation type="submission" date="2023-03" db="EMBL/GenBank/DDBJ databases">
        <title>Near-Complete genome sequence of Lipomyces tetrasporous NRRL Y-64009, an oleaginous yeast capable of growing on lignocellulosic hydrolysates.</title>
        <authorList>
            <consortium name="Lawrence Berkeley National Laboratory"/>
            <person name="Jagtap S.S."/>
            <person name="Liu J.-J."/>
            <person name="Walukiewicz H.E."/>
            <person name="Pangilinan J."/>
            <person name="Lipzen A."/>
            <person name="Ahrendt S."/>
            <person name="Koriabine M."/>
            <person name="Cobaugh K."/>
            <person name="Salamov A."/>
            <person name="Yoshinaga Y."/>
            <person name="Ng V."/>
            <person name="Daum C."/>
            <person name="Grigoriev I.V."/>
            <person name="Slininger P.J."/>
            <person name="Dien B.S."/>
            <person name="Jin Y.-S."/>
            <person name="Rao C.V."/>
        </authorList>
    </citation>
    <scope>NUCLEOTIDE SEQUENCE</scope>
    <source>
        <strain evidence="2">NRRL Y-64009</strain>
    </source>
</reference>
<gene>
    <name evidence="2" type="ORF">POJ06DRAFT_260833</name>
</gene>
<dbReference type="Pfam" id="PF11951">
    <property type="entry name" value="Fungal_trans_2"/>
    <property type="match status" value="1"/>
</dbReference>
<dbReference type="GO" id="GO:0000981">
    <property type="term" value="F:DNA-binding transcription factor activity, RNA polymerase II-specific"/>
    <property type="evidence" value="ECO:0007669"/>
    <property type="project" value="InterPro"/>
</dbReference>